<evidence type="ECO:0008006" key="5">
    <source>
        <dbReference type="Google" id="ProtNLM"/>
    </source>
</evidence>
<protein>
    <recommendedName>
        <fullName evidence="5">SLH domain-containing protein</fullName>
    </recommendedName>
</protein>
<dbReference type="InterPro" id="IPR027267">
    <property type="entry name" value="AH/BAR_dom_sf"/>
</dbReference>
<keyword evidence="2" id="KW-1133">Transmembrane helix</keyword>
<keyword evidence="2" id="KW-0472">Membrane</keyword>
<feature type="transmembrane region" description="Helical" evidence="2">
    <location>
        <begin position="360"/>
        <end position="380"/>
    </location>
</feature>
<accession>A0A832IAP1</accession>
<reference evidence="4" key="1">
    <citation type="journal article" date="2020" name="mSystems">
        <title>Genome- and Community-Level Interaction Insights into Carbon Utilization and Element Cycling Functions of Hydrothermarchaeota in Hydrothermal Sediment.</title>
        <authorList>
            <person name="Zhou Z."/>
            <person name="Liu Y."/>
            <person name="Xu W."/>
            <person name="Pan J."/>
            <person name="Luo Z.H."/>
            <person name="Li M."/>
        </authorList>
    </citation>
    <scope>NUCLEOTIDE SEQUENCE [LARGE SCALE GENOMIC DNA]</scope>
    <source>
        <strain evidence="4">SpSt-86</strain>
    </source>
</reference>
<dbReference type="EMBL" id="DTKQ01000057">
    <property type="protein sequence ID" value="HGZ80288.1"/>
    <property type="molecule type" value="Genomic_DNA"/>
</dbReference>
<feature type="chain" id="PRO_5032853904" description="SLH domain-containing protein" evidence="3">
    <location>
        <begin position="21"/>
        <end position="383"/>
    </location>
</feature>
<keyword evidence="3" id="KW-0732">Signal</keyword>
<proteinExistence type="predicted"/>
<evidence type="ECO:0000256" key="2">
    <source>
        <dbReference type="SAM" id="Phobius"/>
    </source>
</evidence>
<organism evidence="4">
    <name type="scientific">Pseudothermotoga hypogea</name>
    <dbReference type="NCBI Taxonomy" id="57487"/>
    <lineage>
        <taxon>Bacteria</taxon>
        <taxon>Thermotogati</taxon>
        <taxon>Thermotogota</taxon>
        <taxon>Thermotogae</taxon>
        <taxon>Thermotogales</taxon>
        <taxon>Thermotogaceae</taxon>
        <taxon>Pseudothermotoga</taxon>
    </lineage>
</organism>
<dbReference type="SUPFAM" id="SSF103657">
    <property type="entry name" value="BAR/IMD domain-like"/>
    <property type="match status" value="1"/>
</dbReference>
<sequence length="383" mass="43143">MKRMTILVVFLIACSSIAQVNIRDVSSVLDIYTPVSFVVENKIMELDENGNFRGGLLTTRFDIAQYIYRTIKNFQLDELSKKFSALEETQKEVSAKMSGIEAAYRTYDQRLRELETATVNLQSQLDKLSQELFAQVQKQLLDYIKSQENQLAKIDALTARLDAVEKLNSELFKQMQAQQSDLNNVLNEQVSIKNQILSLSQQLSALKSSVESLAKKLDQTSAELASLKDSTKNEFAAFTSLIDQKISSSENRLNVTLKSLQNELALQKKELTDRIEESNRLKLQIQDLQKRLTTLESFASKQQIQELKDQIDGLAEKTSKIEQELRNLESNLASLDLSRLQRRIEELEAKNKSLESNLNMAYIVGAAGIAIGLLAIILGLGGK</sequence>
<dbReference type="AlphaFoldDB" id="A0A832IAP1"/>
<name>A0A832IAP1_9THEM</name>
<feature type="signal peptide" evidence="3">
    <location>
        <begin position="1"/>
        <end position="20"/>
    </location>
</feature>
<evidence type="ECO:0000313" key="4">
    <source>
        <dbReference type="EMBL" id="HGZ80288.1"/>
    </source>
</evidence>
<keyword evidence="1" id="KW-0175">Coiled coil</keyword>
<feature type="coiled-coil region" evidence="1">
    <location>
        <begin position="76"/>
        <end position="364"/>
    </location>
</feature>
<dbReference type="Gene3D" id="1.10.287.1490">
    <property type="match status" value="1"/>
</dbReference>
<evidence type="ECO:0000256" key="1">
    <source>
        <dbReference type="SAM" id="Coils"/>
    </source>
</evidence>
<gene>
    <name evidence="4" type="ORF">ENW55_09950</name>
</gene>
<keyword evidence="2" id="KW-0812">Transmembrane</keyword>
<comment type="caution">
    <text evidence="4">The sequence shown here is derived from an EMBL/GenBank/DDBJ whole genome shotgun (WGS) entry which is preliminary data.</text>
</comment>
<evidence type="ECO:0000256" key="3">
    <source>
        <dbReference type="SAM" id="SignalP"/>
    </source>
</evidence>